<dbReference type="NCBIfam" id="NF004741">
    <property type="entry name" value="PRK06076.1-2"/>
    <property type="match status" value="1"/>
</dbReference>
<dbReference type="AlphaFoldDB" id="A0A520KNV3"/>
<dbReference type="GO" id="GO:0003954">
    <property type="term" value="F:NADH dehydrogenase activity"/>
    <property type="evidence" value="ECO:0007669"/>
    <property type="project" value="TreeGrafter"/>
</dbReference>
<evidence type="ECO:0000256" key="1">
    <source>
        <dbReference type="ARBA" id="ARBA00004141"/>
    </source>
</evidence>
<dbReference type="GO" id="GO:0016020">
    <property type="term" value="C:membrane"/>
    <property type="evidence" value="ECO:0007669"/>
    <property type="project" value="UniProtKB-SubCell"/>
</dbReference>
<dbReference type="Pfam" id="PF00146">
    <property type="entry name" value="NADHdh"/>
    <property type="match status" value="1"/>
</dbReference>
<feature type="transmembrane region" description="Helical" evidence="5">
    <location>
        <begin position="315"/>
        <end position="338"/>
    </location>
</feature>
<dbReference type="EC" id="1.6.5.11" evidence="6"/>
<feature type="transmembrane region" description="Helical" evidence="5">
    <location>
        <begin position="160"/>
        <end position="178"/>
    </location>
</feature>
<proteinExistence type="inferred from homology"/>
<keyword evidence="3 5" id="KW-1133">Transmembrane helix</keyword>
<accession>A0A520KNV3</accession>
<feature type="transmembrane region" description="Helical" evidence="5">
    <location>
        <begin position="120"/>
        <end position="140"/>
    </location>
</feature>
<sequence length="339" mass="37678">MQVQEILNMLFEPYIFIPLVFPGLIAAFIVLLIIIWLERKIAAKVQLRYGPLYIIKPLGGVIQTVADLIRYLFQEPIIPKDVDKLAFLLTPVFLFGLAYLPVVVIPIGPSYYAFRSDLSLLIALALTTLAPIFTVLMGWASNNKFSLIGSVREGYLVISYEIPIFLSALSMAILYGTLDLVEIAEAQRGIWGIFLNPVAAVNMLVLMYMSTSKFPFEIPEAESEIVAGPYTEYGGILYGLVMGASYVKLYVLSLVYSILFLGGWNPLPQSMIGNPFISGSVLFIKSFILVAFGAFLRAVYPRFRIDQAIGLGWRISLPLSLISIFISLLLVMGGVRFVY</sequence>
<feature type="transmembrane region" description="Helical" evidence="5">
    <location>
        <begin position="190"/>
        <end position="209"/>
    </location>
</feature>
<feature type="transmembrane region" description="Helical" evidence="5">
    <location>
        <begin position="15"/>
        <end position="37"/>
    </location>
</feature>
<evidence type="ECO:0000256" key="5">
    <source>
        <dbReference type="SAM" id="Phobius"/>
    </source>
</evidence>
<evidence type="ECO:0000256" key="4">
    <source>
        <dbReference type="ARBA" id="ARBA00023136"/>
    </source>
</evidence>
<organism evidence="6 7">
    <name type="scientific">Candidatus Methanodesulfokora washburnensis</name>
    <dbReference type="NCBI Taxonomy" id="2478471"/>
    <lineage>
        <taxon>Archaea</taxon>
        <taxon>Thermoproteota</taxon>
        <taxon>Candidatus Korarchaeia</taxon>
        <taxon>Candidatus Korarchaeia incertae sedis</taxon>
        <taxon>Candidatus Methanodesulfokora</taxon>
    </lineage>
</organism>
<feature type="transmembrane region" description="Helical" evidence="5">
    <location>
        <begin position="276"/>
        <end position="295"/>
    </location>
</feature>
<dbReference type="Proteomes" id="UP000316217">
    <property type="component" value="Unassembled WGS sequence"/>
</dbReference>
<dbReference type="GO" id="GO:0009060">
    <property type="term" value="P:aerobic respiration"/>
    <property type="evidence" value="ECO:0007669"/>
    <property type="project" value="TreeGrafter"/>
</dbReference>
<keyword evidence="4 5" id="KW-0472">Membrane</keyword>
<dbReference type="EMBL" id="RXII01000027">
    <property type="protein sequence ID" value="RZN63024.1"/>
    <property type="molecule type" value="Genomic_DNA"/>
</dbReference>
<dbReference type="InterPro" id="IPR001694">
    <property type="entry name" value="NADH_UbQ_OxRdtase_su1/FPO"/>
</dbReference>
<feature type="transmembrane region" description="Helical" evidence="5">
    <location>
        <begin position="236"/>
        <end position="264"/>
    </location>
</feature>
<evidence type="ECO:0000313" key="7">
    <source>
        <dbReference type="Proteomes" id="UP000316217"/>
    </source>
</evidence>
<keyword evidence="2 5" id="KW-0812">Transmembrane</keyword>
<comment type="subcellular location">
    <subcellularLocation>
        <location evidence="1">Membrane</location>
        <topology evidence="1">Multi-pass membrane protein</topology>
    </subcellularLocation>
</comment>
<name>A0A520KNV3_9CREN</name>
<feature type="transmembrane region" description="Helical" evidence="5">
    <location>
        <begin position="85"/>
        <end position="108"/>
    </location>
</feature>
<feature type="transmembrane region" description="Helical" evidence="5">
    <location>
        <begin position="49"/>
        <end position="73"/>
    </location>
</feature>
<keyword evidence="6" id="KW-0560">Oxidoreductase</keyword>
<dbReference type="HAMAP" id="MF_01350">
    <property type="entry name" value="NDH1_NuoH"/>
    <property type="match status" value="1"/>
</dbReference>
<evidence type="ECO:0000256" key="3">
    <source>
        <dbReference type="ARBA" id="ARBA00022989"/>
    </source>
</evidence>
<protein>
    <submittedName>
        <fullName evidence="6">NADH-quinone oxidoreductase subunit NuoH</fullName>
        <ecNumber evidence="6">1.6.5.11</ecNumber>
    </submittedName>
</protein>
<gene>
    <name evidence="6" type="primary">nuoH</name>
    <name evidence="6" type="ORF">EF810_01600</name>
</gene>
<dbReference type="PANTHER" id="PTHR11432">
    <property type="entry name" value="NADH DEHYDROGENASE SUBUNIT 1"/>
    <property type="match status" value="1"/>
</dbReference>
<dbReference type="PANTHER" id="PTHR11432:SF3">
    <property type="entry name" value="NADH-UBIQUINONE OXIDOREDUCTASE CHAIN 1"/>
    <property type="match status" value="1"/>
</dbReference>
<evidence type="ECO:0000256" key="2">
    <source>
        <dbReference type="ARBA" id="ARBA00022692"/>
    </source>
</evidence>
<reference evidence="6 7" key="1">
    <citation type="journal article" date="2019" name="Nat. Microbiol.">
        <title>Wide diversity of methane and short-chain alkane metabolisms in uncultured archaea.</title>
        <authorList>
            <person name="Borrel G."/>
            <person name="Adam P.S."/>
            <person name="McKay L.J."/>
            <person name="Chen L.X."/>
            <person name="Sierra-Garcia I.N."/>
            <person name="Sieber C.M."/>
            <person name="Letourneur Q."/>
            <person name="Ghozlane A."/>
            <person name="Andersen G.L."/>
            <person name="Li W.J."/>
            <person name="Hallam S.J."/>
            <person name="Muyzer G."/>
            <person name="de Oliveira V.M."/>
            <person name="Inskeep W.P."/>
            <person name="Banfield J.F."/>
            <person name="Gribaldo S."/>
        </authorList>
    </citation>
    <scope>NUCLEOTIDE SEQUENCE [LARGE SCALE GENOMIC DNA]</scope>
    <source>
        <strain evidence="6">NM4</strain>
    </source>
</reference>
<evidence type="ECO:0000313" key="6">
    <source>
        <dbReference type="EMBL" id="RZN63024.1"/>
    </source>
</evidence>
<comment type="caution">
    <text evidence="6">The sequence shown here is derived from an EMBL/GenBank/DDBJ whole genome shotgun (WGS) entry which is preliminary data.</text>
</comment>